<organism evidence="2 3">
    <name type="scientific">Lithocarpus litseifolius</name>
    <dbReference type="NCBI Taxonomy" id="425828"/>
    <lineage>
        <taxon>Eukaryota</taxon>
        <taxon>Viridiplantae</taxon>
        <taxon>Streptophyta</taxon>
        <taxon>Embryophyta</taxon>
        <taxon>Tracheophyta</taxon>
        <taxon>Spermatophyta</taxon>
        <taxon>Magnoliopsida</taxon>
        <taxon>eudicotyledons</taxon>
        <taxon>Gunneridae</taxon>
        <taxon>Pentapetalae</taxon>
        <taxon>rosids</taxon>
        <taxon>fabids</taxon>
        <taxon>Fagales</taxon>
        <taxon>Fagaceae</taxon>
        <taxon>Lithocarpus</taxon>
    </lineage>
</organism>
<evidence type="ECO:0000313" key="2">
    <source>
        <dbReference type="EMBL" id="KAL0013463.1"/>
    </source>
</evidence>
<evidence type="ECO:0000259" key="1">
    <source>
        <dbReference type="Pfam" id="PF14392"/>
    </source>
</evidence>
<reference evidence="2 3" key="1">
    <citation type="submission" date="2024-01" db="EMBL/GenBank/DDBJ databases">
        <title>A telomere-to-telomere, gap-free genome of sweet tea (Lithocarpus litseifolius).</title>
        <authorList>
            <person name="Zhou J."/>
        </authorList>
    </citation>
    <scope>NUCLEOTIDE SEQUENCE [LARGE SCALE GENOMIC DNA]</scope>
    <source>
        <strain evidence="2">Zhou-2022a</strain>
        <tissue evidence="2">Leaf</tissue>
    </source>
</reference>
<dbReference type="Pfam" id="PF14392">
    <property type="entry name" value="zf-CCHC_4"/>
    <property type="match status" value="1"/>
</dbReference>
<evidence type="ECO:0000313" key="3">
    <source>
        <dbReference type="Proteomes" id="UP001459277"/>
    </source>
</evidence>
<proteinExistence type="predicted"/>
<protein>
    <recommendedName>
        <fullName evidence="1">Zinc knuckle CX2CX4HX4C domain-containing protein</fullName>
    </recommendedName>
</protein>
<dbReference type="Proteomes" id="UP001459277">
    <property type="component" value="Unassembled WGS sequence"/>
</dbReference>
<name>A0AAW2DV89_9ROSI</name>
<dbReference type="AlphaFoldDB" id="A0AAW2DV89"/>
<feature type="domain" description="Zinc knuckle CX2CX4HX4C" evidence="1">
    <location>
        <begin position="26"/>
        <end position="72"/>
    </location>
</feature>
<sequence length="142" mass="16242">MGAINRGEDELAMEGDRFVWVRVTLNISKPLCRGRVIALDDGKDLWIPFKYEQFPNLCYRCGCLSHDERSCDIWTDSEGNLTVESQQYGPWIKATPFVPSKSKVVTVPGIGETRKKVNPPSNPVQEARCLWWCFDLTNPHLR</sequence>
<accession>A0AAW2DV89</accession>
<comment type="caution">
    <text evidence="2">The sequence shown here is derived from an EMBL/GenBank/DDBJ whole genome shotgun (WGS) entry which is preliminary data.</text>
</comment>
<keyword evidence="3" id="KW-1185">Reference proteome</keyword>
<dbReference type="EMBL" id="JAZDWU010000001">
    <property type="protein sequence ID" value="KAL0013463.1"/>
    <property type="molecule type" value="Genomic_DNA"/>
</dbReference>
<dbReference type="InterPro" id="IPR025836">
    <property type="entry name" value="Zn_knuckle_CX2CX4HX4C"/>
</dbReference>
<gene>
    <name evidence="2" type="ORF">SO802_000532</name>
</gene>